<organism evidence="4 5">
    <name type="scientific">Spirosoma arboris</name>
    <dbReference type="NCBI Taxonomy" id="2682092"/>
    <lineage>
        <taxon>Bacteria</taxon>
        <taxon>Pseudomonadati</taxon>
        <taxon>Bacteroidota</taxon>
        <taxon>Cytophagia</taxon>
        <taxon>Cytophagales</taxon>
        <taxon>Cytophagaceae</taxon>
        <taxon>Spirosoma</taxon>
    </lineage>
</organism>
<dbReference type="PANTHER" id="PTHR38730:SF1">
    <property type="entry name" value="SLL7028 PROTEIN"/>
    <property type="match status" value="1"/>
</dbReference>
<sequence length="461" mass="51674">MGMGASGCVGGFPGNTKTSNRTGMNPTITASELAKQALHVVRITIPYLAELTLNIELVPTNQVATAAIFASGRLIYNPDWLVQLSLHDASFVMAHEMMHLALRSHYRSSQEDAKLFNITHDYLINDILKRAFGVDEVPASGLDWDQDAGRYYSLADKPAEELLTFIRDSFSDWRLQQLMSRPHWQAGNGALATRNESPFADLLEKLNMVQPVASLEDRLSNKTDILSEELEQLLFPTVTPATIHNRMVQINGLVQKALAEKFVYDKLPNLDVPGWSQSNIYEVNYQAVKSAYKPPWEMALQQWLEFTARSGRTYTRPSRRGTYTDLVQAGYKREGNTIHIIIDTSGSMSSLLSEVLGFIASFAESSMIPEVHVVQCDTGVSDDSWYTPSELLDFQVKGLGGSDITPAMLHLAQDEGILYVVIITDGCIEYPYESMPYQVLWVLTDPYEWFTPPYGQVLRIE</sequence>
<dbReference type="Proteomes" id="UP000436006">
    <property type="component" value="Unassembled WGS sequence"/>
</dbReference>
<gene>
    <name evidence="4" type="ORF">GO755_14555</name>
</gene>
<dbReference type="PANTHER" id="PTHR38730">
    <property type="entry name" value="SLL7028 PROTEIN"/>
    <property type="match status" value="1"/>
</dbReference>
<evidence type="ECO:0000313" key="5">
    <source>
        <dbReference type="Proteomes" id="UP000436006"/>
    </source>
</evidence>
<evidence type="ECO:0000256" key="1">
    <source>
        <dbReference type="SAM" id="MobiDB-lite"/>
    </source>
</evidence>
<evidence type="ECO:0000313" key="4">
    <source>
        <dbReference type="EMBL" id="MVM31261.1"/>
    </source>
</evidence>
<feature type="compositionally biased region" description="Gly residues" evidence="1">
    <location>
        <begin position="1"/>
        <end position="13"/>
    </location>
</feature>
<comment type="caution">
    <text evidence="4">The sequence shown here is derived from an EMBL/GenBank/DDBJ whole genome shotgun (WGS) entry which is preliminary data.</text>
</comment>
<feature type="region of interest" description="Disordered" evidence="1">
    <location>
        <begin position="1"/>
        <end position="24"/>
    </location>
</feature>
<dbReference type="InterPro" id="IPR025154">
    <property type="entry name" value="Put_metallopeptidase_dom"/>
</dbReference>
<accession>A0A7K1SBW2</accession>
<dbReference type="SUPFAM" id="SSF53300">
    <property type="entry name" value="vWA-like"/>
    <property type="match status" value="1"/>
</dbReference>
<protein>
    <recommendedName>
        <fullName evidence="6">Metallopeptidase domain-containing protein</fullName>
    </recommendedName>
</protein>
<dbReference type="AlphaFoldDB" id="A0A7K1SBW2"/>
<feature type="domain" description="Putative metallopeptidase" evidence="3">
    <location>
        <begin position="31"/>
        <end position="142"/>
    </location>
</feature>
<feature type="domain" description="VWA-like" evidence="2">
    <location>
        <begin position="340"/>
        <end position="461"/>
    </location>
</feature>
<feature type="compositionally biased region" description="Polar residues" evidence="1">
    <location>
        <begin position="15"/>
        <end position="24"/>
    </location>
</feature>
<dbReference type="EMBL" id="WPIN01000005">
    <property type="protein sequence ID" value="MVM31261.1"/>
    <property type="molecule type" value="Genomic_DNA"/>
</dbReference>
<dbReference type="Pfam" id="PF09967">
    <property type="entry name" value="DUF2201"/>
    <property type="match status" value="1"/>
</dbReference>
<evidence type="ECO:0000259" key="3">
    <source>
        <dbReference type="Pfam" id="PF13203"/>
    </source>
</evidence>
<evidence type="ECO:0000259" key="2">
    <source>
        <dbReference type="Pfam" id="PF09967"/>
    </source>
</evidence>
<name>A0A7K1SBW2_9BACT</name>
<keyword evidence="5" id="KW-1185">Reference proteome</keyword>
<reference evidence="4 5" key="1">
    <citation type="submission" date="2019-12" db="EMBL/GenBank/DDBJ databases">
        <title>Spirosoma sp. HMF4905 genome sequencing and assembly.</title>
        <authorList>
            <person name="Kang H."/>
            <person name="Cha I."/>
            <person name="Kim H."/>
            <person name="Joh K."/>
        </authorList>
    </citation>
    <scope>NUCLEOTIDE SEQUENCE [LARGE SCALE GENOMIC DNA]</scope>
    <source>
        <strain evidence="4 5">HMF4905</strain>
    </source>
</reference>
<dbReference type="InterPro" id="IPR018698">
    <property type="entry name" value="VWA-like_dom"/>
</dbReference>
<dbReference type="InterPro" id="IPR036465">
    <property type="entry name" value="vWFA_dom_sf"/>
</dbReference>
<evidence type="ECO:0008006" key="6">
    <source>
        <dbReference type="Google" id="ProtNLM"/>
    </source>
</evidence>
<proteinExistence type="predicted"/>
<dbReference type="Pfam" id="PF13203">
    <property type="entry name" value="DUF2201_N"/>
    <property type="match status" value="1"/>
</dbReference>